<evidence type="ECO:0000313" key="2">
    <source>
        <dbReference type="Proteomes" id="UP001060215"/>
    </source>
</evidence>
<comment type="caution">
    <text evidence="1">The sequence shown here is derived from an EMBL/GenBank/DDBJ whole genome shotgun (WGS) entry which is preliminary data.</text>
</comment>
<sequence>MEIQLRAQIIVGSENMEMQSSFDAQIKEPPNISREFDNENRQYCRSCSSDDEWSTAADQAGGPVAQVADQRLNEETGKRSAEPNHAGILIGDSELLYVWC</sequence>
<protein>
    <submittedName>
        <fullName evidence="1">Uncharacterized protein</fullName>
    </submittedName>
</protein>
<reference evidence="1 2" key="1">
    <citation type="journal article" date="2022" name="Plant J.">
        <title>Chromosome-level genome of Camellia lanceoleosa provides a valuable resource for understanding genome evolution and self-incompatibility.</title>
        <authorList>
            <person name="Gong W."/>
            <person name="Xiao S."/>
            <person name="Wang L."/>
            <person name="Liao Z."/>
            <person name="Chang Y."/>
            <person name="Mo W."/>
            <person name="Hu G."/>
            <person name="Li W."/>
            <person name="Zhao G."/>
            <person name="Zhu H."/>
            <person name="Hu X."/>
            <person name="Ji K."/>
            <person name="Xiang X."/>
            <person name="Song Q."/>
            <person name="Yuan D."/>
            <person name="Jin S."/>
            <person name="Zhang L."/>
        </authorList>
    </citation>
    <scope>NUCLEOTIDE SEQUENCE [LARGE SCALE GENOMIC DNA]</scope>
    <source>
        <strain evidence="1">SQ_2022a</strain>
    </source>
</reference>
<dbReference type="EMBL" id="CM045770">
    <property type="protein sequence ID" value="KAI7992806.1"/>
    <property type="molecule type" value="Genomic_DNA"/>
</dbReference>
<organism evidence="1 2">
    <name type="scientific">Camellia lanceoleosa</name>
    <dbReference type="NCBI Taxonomy" id="1840588"/>
    <lineage>
        <taxon>Eukaryota</taxon>
        <taxon>Viridiplantae</taxon>
        <taxon>Streptophyta</taxon>
        <taxon>Embryophyta</taxon>
        <taxon>Tracheophyta</taxon>
        <taxon>Spermatophyta</taxon>
        <taxon>Magnoliopsida</taxon>
        <taxon>eudicotyledons</taxon>
        <taxon>Gunneridae</taxon>
        <taxon>Pentapetalae</taxon>
        <taxon>asterids</taxon>
        <taxon>Ericales</taxon>
        <taxon>Theaceae</taxon>
        <taxon>Camellia</taxon>
    </lineage>
</organism>
<accession>A0ACC0FXV3</accession>
<dbReference type="Proteomes" id="UP001060215">
    <property type="component" value="Chromosome 13"/>
</dbReference>
<evidence type="ECO:0000313" key="1">
    <source>
        <dbReference type="EMBL" id="KAI7992806.1"/>
    </source>
</evidence>
<proteinExistence type="predicted"/>
<name>A0ACC0FXV3_9ERIC</name>
<keyword evidence="2" id="KW-1185">Reference proteome</keyword>
<gene>
    <name evidence="1" type="ORF">LOK49_LG12G01823</name>
</gene>